<dbReference type="RefSeq" id="WP_309829987.1">
    <property type="nucleotide sequence ID" value="NZ_JAVIZX010000001.1"/>
</dbReference>
<feature type="domain" description="DUF4440" evidence="1">
    <location>
        <begin position="9"/>
        <end position="116"/>
    </location>
</feature>
<name>A0ABU1IDU1_9BURK</name>
<evidence type="ECO:0000313" key="2">
    <source>
        <dbReference type="EMBL" id="MDR6215395.1"/>
    </source>
</evidence>
<comment type="caution">
    <text evidence="2">The sequence shown here is derived from an EMBL/GenBank/DDBJ whole genome shotgun (WGS) entry which is preliminary data.</text>
</comment>
<evidence type="ECO:0000313" key="3">
    <source>
        <dbReference type="Proteomes" id="UP001267710"/>
    </source>
</evidence>
<dbReference type="Pfam" id="PF14534">
    <property type="entry name" value="DUF4440"/>
    <property type="match status" value="1"/>
</dbReference>
<gene>
    <name evidence="2" type="ORF">QE399_003084</name>
</gene>
<dbReference type="Gene3D" id="3.10.450.50">
    <property type="match status" value="1"/>
</dbReference>
<reference evidence="2 3" key="1">
    <citation type="submission" date="2023-08" db="EMBL/GenBank/DDBJ databases">
        <title>Functional and genomic diversity of the sorghum phyllosphere microbiome.</title>
        <authorList>
            <person name="Shade A."/>
        </authorList>
    </citation>
    <scope>NUCLEOTIDE SEQUENCE [LARGE SCALE GENOMIC DNA]</scope>
    <source>
        <strain evidence="2 3">SORGH_AS_0335</strain>
    </source>
</reference>
<evidence type="ECO:0000259" key="1">
    <source>
        <dbReference type="Pfam" id="PF14534"/>
    </source>
</evidence>
<sequence length="128" mass="14139">MTQDWNDLQATRAAWYAAYVRGDTDVLAQLQDPAFFVVSEAGTETRAQQLGGIAAAVRERRWFPAGSRTEDLERALHPVSDGVVEVRGTGRIVTPRGALPAVQFTERWHRTGAGWRALHLHYLPAAAT</sequence>
<dbReference type="Proteomes" id="UP001267710">
    <property type="component" value="Unassembled WGS sequence"/>
</dbReference>
<organism evidence="2 3">
    <name type="scientific">Paracidovorax wautersii</name>
    <dbReference type="NCBI Taxonomy" id="1177982"/>
    <lineage>
        <taxon>Bacteria</taxon>
        <taxon>Pseudomonadati</taxon>
        <taxon>Pseudomonadota</taxon>
        <taxon>Betaproteobacteria</taxon>
        <taxon>Burkholderiales</taxon>
        <taxon>Comamonadaceae</taxon>
        <taxon>Paracidovorax</taxon>
    </lineage>
</organism>
<keyword evidence="3" id="KW-1185">Reference proteome</keyword>
<accession>A0ABU1IDU1</accession>
<dbReference type="EMBL" id="JAVIZX010000001">
    <property type="protein sequence ID" value="MDR6215395.1"/>
    <property type="molecule type" value="Genomic_DNA"/>
</dbReference>
<protein>
    <recommendedName>
        <fullName evidence="1">DUF4440 domain-containing protein</fullName>
    </recommendedName>
</protein>
<dbReference type="InterPro" id="IPR027843">
    <property type="entry name" value="DUF4440"/>
</dbReference>
<dbReference type="InterPro" id="IPR032710">
    <property type="entry name" value="NTF2-like_dom_sf"/>
</dbReference>
<proteinExistence type="predicted"/>
<dbReference type="SUPFAM" id="SSF54427">
    <property type="entry name" value="NTF2-like"/>
    <property type="match status" value="1"/>
</dbReference>